<accession>T1IRX3</accession>
<organism evidence="1 2">
    <name type="scientific">Strigamia maritima</name>
    <name type="common">European centipede</name>
    <name type="synonym">Geophilus maritimus</name>
    <dbReference type="NCBI Taxonomy" id="126957"/>
    <lineage>
        <taxon>Eukaryota</taxon>
        <taxon>Metazoa</taxon>
        <taxon>Ecdysozoa</taxon>
        <taxon>Arthropoda</taxon>
        <taxon>Myriapoda</taxon>
        <taxon>Chilopoda</taxon>
        <taxon>Pleurostigmophora</taxon>
        <taxon>Geophilomorpha</taxon>
        <taxon>Linotaeniidae</taxon>
        <taxon>Strigamia</taxon>
    </lineage>
</organism>
<dbReference type="EMBL" id="AFFK01018808">
    <property type="status" value="NOT_ANNOTATED_CDS"/>
    <property type="molecule type" value="Genomic_DNA"/>
</dbReference>
<dbReference type="HOGENOM" id="CLU_2280878_0_0_1"/>
<evidence type="ECO:0000313" key="2">
    <source>
        <dbReference type="Proteomes" id="UP000014500"/>
    </source>
</evidence>
<dbReference type="EnsemblMetazoa" id="SMAR003824-RA">
    <property type="protein sequence ID" value="SMAR003824-PA"/>
    <property type="gene ID" value="SMAR003824"/>
</dbReference>
<proteinExistence type="predicted"/>
<dbReference type="Proteomes" id="UP000014500">
    <property type="component" value="Unassembled WGS sequence"/>
</dbReference>
<sequence length="102" mass="11769">MVEIYPCFTCSDLGSETVLLATMQNFLSNSTEAHIYGTSATNQLIEQWWSGYGQIRQGDYFKEKLHMLLQHGMYDENNSTCRWKPMRKNSPCKSIYLCIGKS</sequence>
<keyword evidence="2" id="KW-1185">Reference proteome</keyword>
<dbReference type="AlphaFoldDB" id="T1IRX3"/>
<reference evidence="2" key="1">
    <citation type="submission" date="2011-05" db="EMBL/GenBank/DDBJ databases">
        <authorList>
            <person name="Richards S.R."/>
            <person name="Qu J."/>
            <person name="Jiang H."/>
            <person name="Jhangiani S.N."/>
            <person name="Agravi P."/>
            <person name="Goodspeed R."/>
            <person name="Gross S."/>
            <person name="Mandapat C."/>
            <person name="Jackson L."/>
            <person name="Mathew T."/>
            <person name="Pu L."/>
            <person name="Thornton R."/>
            <person name="Saada N."/>
            <person name="Wilczek-Boney K.B."/>
            <person name="Lee S."/>
            <person name="Kovar C."/>
            <person name="Wu Y."/>
            <person name="Scherer S.E."/>
            <person name="Worley K.C."/>
            <person name="Muzny D.M."/>
            <person name="Gibbs R."/>
        </authorList>
    </citation>
    <scope>NUCLEOTIDE SEQUENCE</scope>
    <source>
        <strain evidence="2">Brora</strain>
    </source>
</reference>
<evidence type="ECO:0000313" key="1">
    <source>
        <dbReference type="EnsemblMetazoa" id="SMAR003824-PA"/>
    </source>
</evidence>
<protein>
    <submittedName>
        <fullName evidence="1">Uncharacterized protein</fullName>
    </submittedName>
</protein>
<name>T1IRX3_STRMM</name>
<dbReference type="OMA" id="VERWWRD"/>
<reference evidence="1" key="2">
    <citation type="submission" date="2015-02" db="UniProtKB">
        <authorList>
            <consortium name="EnsemblMetazoa"/>
        </authorList>
    </citation>
    <scope>IDENTIFICATION</scope>
</reference>